<feature type="compositionally biased region" description="Basic residues" evidence="1">
    <location>
        <begin position="14"/>
        <end position="36"/>
    </location>
</feature>
<dbReference type="Proteomes" id="UP001153269">
    <property type="component" value="Unassembled WGS sequence"/>
</dbReference>
<protein>
    <submittedName>
        <fullName evidence="2">Uncharacterized protein</fullName>
    </submittedName>
</protein>
<feature type="region of interest" description="Disordered" evidence="1">
    <location>
        <begin position="1"/>
        <end position="38"/>
    </location>
</feature>
<proteinExistence type="predicted"/>
<feature type="non-terminal residue" evidence="2">
    <location>
        <position position="92"/>
    </location>
</feature>
<evidence type="ECO:0000313" key="2">
    <source>
        <dbReference type="EMBL" id="CAB1443328.1"/>
    </source>
</evidence>
<name>A0A9N7V5M6_PLEPL</name>
<comment type="caution">
    <text evidence="2">The sequence shown here is derived from an EMBL/GenBank/DDBJ whole genome shotgun (WGS) entry which is preliminary data.</text>
</comment>
<accession>A0A9N7V5M6</accession>
<evidence type="ECO:0000313" key="3">
    <source>
        <dbReference type="Proteomes" id="UP001153269"/>
    </source>
</evidence>
<evidence type="ECO:0000256" key="1">
    <source>
        <dbReference type="SAM" id="MobiDB-lite"/>
    </source>
</evidence>
<organism evidence="2 3">
    <name type="scientific">Pleuronectes platessa</name>
    <name type="common">European plaice</name>
    <dbReference type="NCBI Taxonomy" id="8262"/>
    <lineage>
        <taxon>Eukaryota</taxon>
        <taxon>Metazoa</taxon>
        <taxon>Chordata</taxon>
        <taxon>Craniata</taxon>
        <taxon>Vertebrata</taxon>
        <taxon>Euteleostomi</taxon>
        <taxon>Actinopterygii</taxon>
        <taxon>Neopterygii</taxon>
        <taxon>Teleostei</taxon>
        <taxon>Neoteleostei</taxon>
        <taxon>Acanthomorphata</taxon>
        <taxon>Carangaria</taxon>
        <taxon>Pleuronectiformes</taxon>
        <taxon>Pleuronectoidei</taxon>
        <taxon>Pleuronectidae</taxon>
        <taxon>Pleuronectes</taxon>
    </lineage>
</organism>
<dbReference type="EMBL" id="CADEAL010003062">
    <property type="protein sequence ID" value="CAB1443328.1"/>
    <property type="molecule type" value="Genomic_DNA"/>
</dbReference>
<keyword evidence="3" id="KW-1185">Reference proteome</keyword>
<reference evidence="2" key="1">
    <citation type="submission" date="2020-03" db="EMBL/GenBank/DDBJ databases">
        <authorList>
            <person name="Weist P."/>
        </authorList>
    </citation>
    <scope>NUCLEOTIDE SEQUENCE</scope>
</reference>
<gene>
    <name evidence="2" type="ORF">PLEPLA_LOCUS31044</name>
</gene>
<dbReference type="AlphaFoldDB" id="A0A9N7V5M6"/>
<sequence length="92" mass="10950">LRDKDTSTAARGQTRGRVKRRGQTRTKSKKKKKRQTKRESYCNCQGNIITSLQNLNDGQIQFWRRKRRRTESIQNDRQDFSLCCDTDWATIK</sequence>